<dbReference type="Gene3D" id="3.10.10.10">
    <property type="entry name" value="HIV Type 1 Reverse Transcriptase, subunit A, domain 1"/>
    <property type="match status" value="1"/>
</dbReference>
<comment type="caution">
    <text evidence="1">The sequence shown here is derived from an EMBL/GenBank/DDBJ whole genome shotgun (WGS) entry which is preliminary data.</text>
</comment>
<dbReference type="Proteomes" id="UP001165121">
    <property type="component" value="Unassembled WGS sequence"/>
</dbReference>
<dbReference type="Gene3D" id="2.40.70.10">
    <property type="entry name" value="Acid Proteases"/>
    <property type="match status" value="1"/>
</dbReference>
<dbReference type="PANTHER" id="PTHR15503">
    <property type="entry name" value="LDOC1 RELATED"/>
    <property type="match status" value="1"/>
</dbReference>
<sequence>MELLTLQTGSSTPFIKTVYIADKPLRKLIDSGASHCILKAGVMDTTHMPTIQVSARGFDGGAQQRLVPSLELTVDCDSVICRVPFIFWPITYDYDGILGRPWLEQWNPVIDWASQSLAFPDSNSDQPVVPPFLRNEELSEVTFEEFRRRLEADVYAEVYTVETTLHEGTNPVAAEIRVLLHEFQDVLSEELPDRLPPERDVEHEIALRSDAVPAARAPFRHSPVERAALVAYVAELLRKGWIDQ</sequence>
<keyword evidence="2" id="KW-1185">Reference proteome</keyword>
<accession>A0A9W6XWP4</accession>
<dbReference type="InterPro" id="IPR032567">
    <property type="entry name" value="RTL1-rel"/>
</dbReference>
<dbReference type="AlphaFoldDB" id="A0A9W6XWP4"/>
<dbReference type="PANTHER" id="PTHR15503:SF22">
    <property type="entry name" value="TRANSPOSON TY3-I GAG POLYPROTEIN"/>
    <property type="match status" value="1"/>
</dbReference>
<dbReference type="EMBL" id="BSXT01001998">
    <property type="protein sequence ID" value="GMF46635.1"/>
    <property type="molecule type" value="Genomic_DNA"/>
</dbReference>
<evidence type="ECO:0000313" key="1">
    <source>
        <dbReference type="EMBL" id="GMF46635.1"/>
    </source>
</evidence>
<dbReference type="SUPFAM" id="SSF50630">
    <property type="entry name" value="Acid proteases"/>
    <property type="match status" value="1"/>
</dbReference>
<gene>
    <name evidence="1" type="ORF">Pfra01_001724500</name>
</gene>
<evidence type="ECO:0000313" key="2">
    <source>
        <dbReference type="Proteomes" id="UP001165121"/>
    </source>
</evidence>
<dbReference type="InterPro" id="IPR043502">
    <property type="entry name" value="DNA/RNA_pol_sf"/>
</dbReference>
<reference evidence="1" key="1">
    <citation type="submission" date="2023-04" db="EMBL/GenBank/DDBJ databases">
        <title>Phytophthora fragariaefolia NBRC 109709.</title>
        <authorList>
            <person name="Ichikawa N."/>
            <person name="Sato H."/>
            <person name="Tonouchi N."/>
        </authorList>
    </citation>
    <scope>NUCLEOTIDE SEQUENCE</scope>
    <source>
        <strain evidence="1">NBRC 109709</strain>
    </source>
</reference>
<name>A0A9W6XWP4_9STRA</name>
<protein>
    <submittedName>
        <fullName evidence="1">Unnamed protein product</fullName>
    </submittedName>
</protein>
<organism evidence="1 2">
    <name type="scientific">Phytophthora fragariaefolia</name>
    <dbReference type="NCBI Taxonomy" id="1490495"/>
    <lineage>
        <taxon>Eukaryota</taxon>
        <taxon>Sar</taxon>
        <taxon>Stramenopiles</taxon>
        <taxon>Oomycota</taxon>
        <taxon>Peronosporomycetes</taxon>
        <taxon>Peronosporales</taxon>
        <taxon>Peronosporaceae</taxon>
        <taxon>Phytophthora</taxon>
    </lineage>
</organism>
<proteinExistence type="predicted"/>
<dbReference type="SUPFAM" id="SSF56672">
    <property type="entry name" value="DNA/RNA polymerases"/>
    <property type="match status" value="1"/>
</dbReference>
<dbReference type="OrthoDB" id="2445014at2759"/>
<dbReference type="CDD" id="cd00303">
    <property type="entry name" value="retropepsin_like"/>
    <property type="match status" value="1"/>
</dbReference>
<dbReference type="InterPro" id="IPR021109">
    <property type="entry name" value="Peptidase_aspartic_dom_sf"/>
</dbReference>